<name>A0A4Y7U332_COPMI</name>
<evidence type="ECO:0000313" key="2">
    <source>
        <dbReference type="Proteomes" id="UP000298030"/>
    </source>
</evidence>
<accession>A0A4Y7U332</accession>
<dbReference type="Proteomes" id="UP000298030">
    <property type="component" value="Unassembled WGS sequence"/>
</dbReference>
<gene>
    <name evidence="1" type="ORF">FA13DRAFT_1704258</name>
</gene>
<organism evidence="1 2">
    <name type="scientific">Coprinellus micaceus</name>
    <name type="common">Glistening ink-cap mushroom</name>
    <name type="synonym">Coprinus micaceus</name>
    <dbReference type="NCBI Taxonomy" id="71717"/>
    <lineage>
        <taxon>Eukaryota</taxon>
        <taxon>Fungi</taxon>
        <taxon>Dikarya</taxon>
        <taxon>Basidiomycota</taxon>
        <taxon>Agaricomycotina</taxon>
        <taxon>Agaricomycetes</taxon>
        <taxon>Agaricomycetidae</taxon>
        <taxon>Agaricales</taxon>
        <taxon>Agaricineae</taxon>
        <taxon>Psathyrellaceae</taxon>
        <taxon>Coprinellus</taxon>
    </lineage>
</organism>
<evidence type="ECO:0008006" key="3">
    <source>
        <dbReference type="Google" id="ProtNLM"/>
    </source>
</evidence>
<evidence type="ECO:0000313" key="1">
    <source>
        <dbReference type="EMBL" id="TEB40202.1"/>
    </source>
</evidence>
<reference evidence="1 2" key="1">
    <citation type="journal article" date="2019" name="Nat. Ecol. Evol.">
        <title>Megaphylogeny resolves global patterns of mushroom evolution.</title>
        <authorList>
            <person name="Varga T."/>
            <person name="Krizsan K."/>
            <person name="Foldi C."/>
            <person name="Dima B."/>
            <person name="Sanchez-Garcia M."/>
            <person name="Sanchez-Ramirez S."/>
            <person name="Szollosi G.J."/>
            <person name="Szarkandi J.G."/>
            <person name="Papp V."/>
            <person name="Albert L."/>
            <person name="Andreopoulos W."/>
            <person name="Angelini C."/>
            <person name="Antonin V."/>
            <person name="Barry K.W."/>
            <person name="Bougher N.L."/>
            <person name="Buchanan P."/>
            <person name="Buyck B."/>
            <person name="Bense V."/>
            <person name="Catcheside P."/>
            <person name="Chovatia M."/>
            <person name="Cooper J."/>
            <person name="Damon W."/>
            <person name="Desjardin D."/>
            <person name="Finy P."/>
            <person name="Geml J."/>
            <person name="Haridas S."/>
            <person name="Hughes K."/>
            <person name="Justo A."/>
            <person name="Karasinski D."/>
            <person name="Kautmanova I."/>
            <person name="Kiss B."/>
            <person name="Kocsube S."/>
            <person name="Kotiranta H."/>
            <person name="LaButti K.M."/>
            <person name="Lechner B.E."/>
            <person name="Liimatainen K."/>
            <person name="Lipzen A."/>
            <person name="Lukacs Z."/>
            <person name="Mihaltcheva S."/>
            <person name="Morgado L.N."/>
            <person name="Niskanen T."/>
            <person name="Noordeloos M.E."/>
            <person name="Ohm R.A."/>
            <person name="Ortiz-Santana B."/>
            <person name="Ovrebo C."/>
            <person name="Racz N."/>
            <person name="Riley R."/>
            <person name="Savchenko A."/>
            <person name="Shiryaev A."/>
            <person name="Soop K."/>
            <person name="Spirin V."/>
            <person name="Szebenyi C."/>
            <person name="Tomsovsky M."/>
            <person name="Tulloss R.E."/>
            <person name="Uehling J."/>
            <person name="Grigoriev I.V."/>
            <person name="Vagvolgyi C."/>
            <person name="Papp T."/>
            <person name="Martin F.M."/>
            <person name="Miettinen O."/>
            <person name="Hibbett D.S."/>
            <person name="Nagy L.G."/>
        </authorList>
    </citation>
    <scope>NUCLEOTIDE SEQUENCE [LARGE SCALE GENOMIC DNA]</scope>
    <source>
        <strain evidence="1 2">FP101781</strain>
    </source>
</reference>
<dbReference type="EMBL" id="QPFP01000001">
    <property type="protein sequence ID" value="TEB40202.1"/>
    <property type="molecule type" value="Genomic_DNA"/>
</dbReference>
<keyword evidence="2" id="KW-1185">Reference proteome</keyword>
<protein>
    <recommendedName>
        <fullName evidence="3">F-box domain-containing protein</fullName>
    </recommendedName>
</protein>
<comment type="caution">
    <text evidence="1">The sequence shown here is derived from an EMBL/GenBank/DDBJ whole genome shotgun (WGS) entry which is preliminary data.</text>
</comment>
<sequence>MVGYSLMTSMTSKFHRSLGHLAETNNPSSTQDVTLIHEIVDNIEQQDIEVSKSWWEAAHLVPRLWVETTINPAVPTLGYDTGCYHRLGSKCHFSKSVVTKLLKTTPNVEMVTMVHASPWHSIKSFAVDWRHWNRDWENIPAETFSHLFPSSIRSLQLDLPWVNNIYFDSLDLGAQHITNHVQIFRMLQYCTNVETLEINTGGGFFKWDPQDPFVRTITQNGLLLPKLKTIRLLDVDTVSMKRLKFLKMPNVSLVGLWFGDDYWSPEDPNSNDNKINPELSLPFASSLQGTNESQSTLCTLYISGGVFQADMMLNALQNLSNLHLLILDNVLFATDLFANLSRRRISY</sequence>
<proteinExistence type="predicted"/>
<dbReference type="AlphaFoldDB" id="A0A4Y7U332"/>